<dbReference type="InterPro" id="IPR052050">
    <property type="entry name" value="SecEffector_AnkRepeat"/>
</dbReference>
<dbReference type="Proteomes" id="UP001527925">
    <property type="component" value="Unassembled WGS sequence"/>
</dbReference>
<dbReference type="Gene3D" id="1.25.40.20">
    <property type="entry name" value="Ankyrin repeat-containing domain"/>
    <property type="match status" value="1"/>
</dbReference>
<organism evidence="1 2">
    <name type="scientific">Polyrhizophydium stewartii</name>
    <dbReference type="NCBI Taxonomy" id="2732419"/>
    <lineage>
        <taxon>Eukaryota</taxon>
        <taxon>Fungi</taxon>
        <taxon>Fungi incertae sedis</taxon>
        <taxon>Chytridiomycota</taxon>
        <taxon>Chytridiomycota incertae sedis</taxon>
        <taxon>Chytridiomycetes</taxon>
        <taxon>Rhizophydiales</taxon>
        <taxon>Rhizophydiales incertae sedis</taxon>
        <taxon>Polyrhizophydium</taxon>
    </lineage>
</organism>
<sequence>MPAEIQNKILDIAGPFTKFTAGILLPAELCSLPKQQRLQILQDAADVDWQDDLDLLPWAYISILSINIRSRSIFNRLKDSQFDRSIPMMIAARNGWTDLLDFSRPTYLAEVAARVGAIELLSDLFDMRKIAAPTVGQVEQAAAYGQLDTVRFLHDRLPGSAWQVLIGDCAAKSGNLGLVVWLSEHHPECIDDEAIDSAIDANRFPIVRWFVESGYAVRSVVAFEHAARNDNDKMFEYLYSRFPALLDQIDPSIKMNTTSLRLLEPLDARGLIDPVRLVRHTLDKGNLAALDWALNRYQLDVRENILVSAHFELHNEVLKRMFERGVPFTAMSAQRCARSCNVDLMSWILARDAGLAPLLVDATAMYGNPLLVQWWRVRYGVVFGQRELDLARGYSANSEMSRFLAESLGE</sequence>
<keyword evidence="2" id="KW-1185">Reference proteome</keyword>
<evidence type="ECO:0000313" key="2">
    <source>
        <dbReference type="Proteomes" id="UP001527925"/>
    </source>
</evidence>
<protein>
    <recommendedName>
        <fullName evidence="3">Ankyrin repeat protein</fullName>
    </recommendedName>
</protein>
<name>A0ABR4NJQ0_9FUNG</name>
<dbReference type="SUPFAM" id="SSF140860">
    <property type="entry name" value="Pseudo ankyrin repeat-like"/>
    <property type="match status" value="1"/>
</dbReference>
<proteinExistence type="predicted"/>
<dbReference type="PANTHER" id="PTHR46586">
    <property type="entry name" value="ANKYRIN REPEAT-CONTAINING PROTEIN"/>
    <property type="match status" value="1"/>
</dbReference>
<accession>A0ABR4NJQ0</accession>
<gene>
    <name evidence="1" type="ORF">HK105_200669</name>
</gene>
<evidence type="ECO:0008006" key="3">
    <source>
        <dbReference type="Google" id="ProtNLM"/>
    </source>
</evidence>
<comment type="caution">
    <text evidence="1">The sequence shown here is derived from an EMBL/GenBank/DDBJ whole genome shotgun (WGS) entry which is preliminary data.</text>
</comment>
<evidence type="ECO:0000313" key="1">
    <source>
        <dbReference type="EMBL" id="KAL2919753.1"/>
    </source>
</evidence>
<dbReference type="EMBL" id="JADGIZ020000002">
    <property type="protein sequence ID" value="KAL2919753.1"/>
    <property type="molecule type" value="Genomic_DNA"/>
</dbReference>
<dbReference type="PANTHER" id="PTHR46586:SF3">
    <property type="entry name" value="ANKYRIN REPEAT-CONTAINING PROTEIN"/>
    <property type="match status" value="1"/>
</dbReference>
<reference evidence="1 2" key="1">
    <citation type="submission" date="2023-09" db="EMBL/GenBank/DDBJ databases">
        <title>Pangenome analysis of Batrachochytrium dendrobatidis and related Chytrids.</title>
        <authorList>
            <person name="Yacoub M.N."/>
            <person name="Stajich J.E."/>
            <person name="James T.Y."/>
        </authorList>
    </citation>
    <scope>NUCLEOTIDE SEQUENCE [LARGE SCALE GENOMIC DNA]</scope>
    <source>
        <strain evidence="1 2">JEL0888</strain>
    </source>
</reference>
<dbReference type="InterPro" id="IPR036770">
    <property type="entry name" value="Ankyrin_rpt-contain_sf"/>
</dbReference>